<evidence type="ECO:0000313" key="5">
    <source>
        <dbReference type="EMBL" id="RIY33725.1"/>
    </source>
</evidence>
<dbReference type="Pfam" id="PF00381">
    <property type="entry name" value="PTS-HPr"/>
    <property type="match status" value="1"/>
</dbReference>
<evidence type="ECO:0000256" key="1">
    <source>
        <dbReference type="ARBA" id="ARBA00003681"/>
    </source>
</evidence>
<dbReference type="PANTHER" id="PTHR33705:SF1">
    <property type="entry name" value="PHOSPHOCARRIER PROTEIN HPR"/>
    <property type="match status" value="1"/>
</dbReference>
<dbReference type="Gene3D" id="3.30.1340.10">
    <property type="entry name" value="HPr-like"/>
    <property type="match status" value="1"/>
</dbReference>
<reference evidence="5 6" key="1">
    <citation type="submission" date="2017-08" db="EMBL/GenBank/DDBJ databases">
        <title>Reclassification of Bisgaard taxon 37 and 44.</title>
        <authorList>
            <person name="Christensen H."/>
        </authorList>
    </citation>
    <scope>NUCLEOTIDE SEQUENCE [LARGE SCALE GENOMIC DNA]</scope>
    <source>
        <strain evidence="5 6">B96_3</strain>
    </source>
</reference>
<dbReference type="AlphaFoldDB" id="A0A3A1Y7W6"/>
<dbReference type="Proteomes" id="UP000265691">
    <property type="component" value="Unassembled WGS sequence"/>
</dbReference>
<keyword evidence="3" id="KW-0813">Transport</keyword>
<accession>A0A3A1Y7W6</accession>
<evidence type="ECO:0000259" key="4">
    <source>
        <dbReference type="PROSITE" id="PS51350"/>
    </source>
</evidence>
<dbReference type="RefSeq" id="WP_119524672.1">
    <property type="nucleotide sequence ID" value="NZ_NRHC01000026.1"/>
</dbReference>
<protein>
    <recommendedName>
        <fullName evidence="2">Phosphocarrier protein HPr</fullName>
    </recommendedName>
</protein>
<name>A0A3A1Y7W6_9GAMM</name>
<evidence type="ECO:0000256" key="2">
    <source>
        <dbReference type="ARBA" id="ARBA00020422"/>
    </source>
</evidence>
<dbReference type="OrthoDB" id="9809047at2"/>
<dbReference type="PANTHER" id="PTHR33705">
    <property type="entry name" value="PHOSPHOCARRIER PROTEIN HPR"/>
    <property type="match status" value="1"/>
</dbReference>
<dbReference type="EMBL" id="NRHC01000026">
    <property type="protein sequence ID" value="RIY33725.1"/>
    <property type="molecule type" value="Genomic_DNA"/>
</dbReference>
<dbReference type="PRINTS" id="PR00107">
    <property type="entry name" value="PHOSPHOCPHPR"/>
</dbReference>
<dbReference type="NCBIfam" id="TIGR01003">
    <property type="entry name" value="PTS_HPr_family"/>
    <property type="match status" value="1"/>
</dbReference>
<sequence>MTVSKDLIITAPHGIHMRPATAFAKAAKEFESKVTITAAGETVSAKSPVKIISLNLAKDTAITLTCDGADEEKALETLSALINTLE</sequence>
<evidence type="ECO:0000313" key="6">
    <source>
        <dbReference type="Proteomes" id="UP000265691"/>
    </source>
</evidence>
<proteinExistence type="predicted"/>
<dbReference type="PROSITE" id="PS51350">
    <property type="entry name" value="PTS_HPR_DOM"/>
    <property type="match status" value="1"/>
</dbReference>
<keyword evidence="6" id="KW-1185">Reference proteome</keyword>
<organism evidence="5 6">
    <name type="scientific">Psittacicella hinzii</name>
    <dbReference type="NCBI Taxonomy" id="2028575"/>
    <lineage>
        <taxon>Bacteria</taxon>
        <taxon>Pseudomonadati</taxon>
        <taxon>Pseudomonadota</taxon>
        <taxon>Gammaproteobacteria</taxon>
        <taxon>Pasteurellales</taxon>
        <taxon>Psittacicellaceae</taxon>
        <taxon>Psittacicella</taxon>
    </lineage>
</organism>
<dbReference type="InterPro" id="IPR000032">
    <property type="entry name" value="HPr-like"/>
</dbReference>
<comment type="caution">
    <text evidence="5">The sequence shown here is derived from an EMBL/GenBank/DDBJ whole genome shotgun (WGS) entry which is preliminary data.</text>
</comment>
<gene>
    <name evidence="5" type="ORF">CKF54_02290</name>
</gene>
<feature type="domain" description="HPr" evidence="4">
    <location>
        <begin position="2"/>
        <end position="86"/>
    </location>
</feature>
<dbReference type="CDD" id="cd00367">
    <property type="entry name" value="PTS-HPr_like"/>
    <property type="match status" value="1"/>
</dbReference>
<keyword evidence="3" id="KW-0762">Sugar transport</keyword>
<dbReference type="InterPro" id="IPR035895">
    <property type="entry name" value="HPr-like_sf"/>
</dbReference>
<dbReference type="InterPro" id="IPR050399">
    <property type="entry name" value="HPr"/>
</dbReference>
<evidence type="ECO:0000256" key="3">
    <source>
        <dbReference type="ARBA" id="ARBA00022597"/>
    </source>
</evidence>
<dbReference type="SUPFAM" id="SSF55594">
    <property type="entry name" value="HPr-like"/>
    <property type="match status" value="1"/>
</dbReference>
<comment type="function">
    <text evidence="1">General (non sugar-specific) component of the phosphoenolpyruvate-dependent sugar phosphotransferase system (sugar PTS). This major carbohydrate active-transport system catalyzes the phosphorylation of incoming sugar substrates concomitantly with their translocation across the cell membrane. The phosphoryl group from phosphoenolpyruvate (PEP) is transferred to the phosphoryl carrier protein HPr by enzyme I. Phospho-HPr then transfers it to the PTS EIIA domain.</text>
</comment>